<protein>
    <recommendedName>
        <fullName evidence="3">Fumarylacetoacetase-like C-terminal domain-containing protein</fullName>
    </recommendedName>
</protein>
<dbReference type="GO" id="GO:0006107">
    <property type="term" value="P:oxaloacetate metabolic process"/>
    <property type="evidence" value="ECO:0007669"/>
    <property type="project" value="UniProtKB-ARBA"/>
</dbReference>
<dbReference type="Gene3D" id="3.90.850.10">
    <property type="entry name" value="Fumarylacetoacetase-like, C-terminal domain"/>
    <property type="match status" value="1"/>
</dbReference>
<proteinExistence type="inferred from homology"/>
<keyword evidence="2" id="KW-0479">Metal-binding</keyword>
<dbReference type="AlphaFoldDB" id="A0AAD4PQ38"/>
<comment type="similarity">
    <text evidence="1">Belongs to the FAH family.</text>
</comment>
<dbReference type="EMBL" id="JAJJHW010000824">
    <property type="protein sequence ID" value="KAH8381443.1"/>
    <property type="molecule type" value="Genomic_DNA"/>
</dbReference>
<keyword evidence="5" id="KW-1185">Reference proteome</keyword>
<dbReference type="GO" id="GO:0050163">
    <property type="term" value="F:oxaloacetate tautomerase activity"/>
    <property type="evidence" value="ECO:0007669"/>
    <property type="project" value="UniProtKB-ARBA"/>
</dbReference>
<feature type="domain" description="Fumarylacetoacetase-like C-terminal" evidence="3">
    <location>
        <begin position="132"/>
        <end position="347"/>
    </location>
</feature>
<evidence type="ECO:0000313" key="4">
    <source>
        <dbReference type="EMBL" id="KAH8381443.1"/>
    </source>
</evidence>
<evidence type="ECO:0000256" key="2">
    <source>
        <dbReference type="ARBA" id="ARBA00022723"/>
    </source>
</evidence>
<evidence type="ECO:0000256" key="1">
    <source>
        <dbReference type="ARBA" id="ARBA00010211"/>
    </source>
</evidence>
<dbReference type="FunFam" id="3.90.850.10:FF:000002">
    <property type="entry name" value="2-hydroxyhepta-2,4-diene-1,7-dioate isomerase"/>
    <property type="match status" value="1"/>
</dbReference>
<comment type="caution">
    <text evidence="4">The sequence shown here is derived from an EMBL/GenBank/DDBJ whole genome shotgun (WGS) entry which is preliminary data.</text>
</comment>
<dbReference type="PANTHER" id="PTHR42796:SF4">
    <property type="entry name" value="FUMARYLACETOACETATE HYDROLASE DOMAIN-CONTAINING PROTEIN 2A"/>
    <property type="match status" value="1"/>
</dbReference>
<dbReference type="Proteomes" id="UP001200034">
    <property type="component" value="Unassembled WGS sequence"/>
</dbReference>
<evidence type="ECO:0000259" key="3">
    <source>
        <dbReference type="Pfam" id="PF01557"/>
    </source>
</evidence>
<accession>A0AAD4PQ38</accession>
<organism evidence="4 5">
    <name type="scientific">Drosophila rubida</name>
    <dbReference type="NCBI Taxonomy" id="30044"/>
    <lineage>
        <taxon>Eukaryota</taxon>
        <taxon>Metazoa</taxon>
        <taxon>Ecdysozoa</taxon>
        <taxon>Arthropoda</taxon>
        <taxon>Hexapoda</taxon>
        <taxon>Insecta</taxon>
        <taxon>Pterygota</taxon>
        <taxon>Neoptera</taxon>
        <taxon>Endopterygota</taxon>
        <taxon>Diptera</taxon>
        <taxon>Brachycera</taxon>
        <taxon>Muscomorpha</taxon>
        <taxon>Ephydroidea</taxon>
        <taxon>Drosophilidae</taxon>
        <taxon>Drosophila</taxon>
    </lineage>
</organism>
<name>A0AAD4PQ38_9MUSC</name>
<dbReference type="Pfam" id="PF01557">
    <property type="entry name" value="FAA_hydrolase"/>
    <property type="match status" value="1"/>
</dbReference>
<sequence>MKAAVSLLRNHFGFARLHVKSASLEKYRFDPLRRGHALEAIIPSYQNEYYHPKCRFIQYIRAGDTCKRLAMVSENGCKMIELSSMTCASPDMLQFIQQRYCMESLLESSQFMEVTDVLNDLRLLPPIDAPGKIIGVATNYYDTCEERKQKVPKNPEFFVKFNTSVTGALDNIRAHHIAKASSLQYLSDTRIDYGCQLAVVIGTKCRNVPRPSAMGCVFGYTIAQDITARDWNVLLGGQTLLGKSLDTFCPLGSVIVHKSHVPDVNNLWIKTHVNGEERQNSNTRNMIFKIDTLIHQLSQFMTLCPGDIILTGTPAGIGAHRSPSCFLKPGDLLESEIQKLGKMRNKVINPYA</sequence>
<dbReference type="GO" id="GO:0046872">
    <property type="term" value="F:metal ion binding"/>
    <property type="evidence" value="ECO:0007669"/>
    <property type="project" value="UniProtKB-KW"/>
</dbReference>
<dbReference type="PANTHER" id="PTHR42796">
    <property type="entry name" value="FUMARYLACETOACETATE HYDROLASE DOMAIN-CONTAINING PROTEIN 2A-RELATED"/>
    <property type="match status" value="1"/>
</dbReference>
<dbReference type="SUPFAM" id="SSF56529">
    <property type="entry name" value="FAH"/>
    <property type="match status" value="1"/>
</dbReference>
<reference evidence="4" key="1">
    <citation type="journal article" date="2021" name="Mol. Ecol. Resour.">
        <title>Phylogenomic analyses of the genus Drosophila reveals genomic signals of climate adaptation.</title>
        <authorList>
            <person name="Li F."/>
            <person name="Rane R.V."/>
            <person name="Luria V."/>
            <person name="Xiong Z."/>
            <person name="Chen J."/>
            <person name="Li Z."/>
            <person name="Catullo R.A."/>
            <person name="Griffin P.C."/>
            <person name="Schiffer M."/>
            <person name="Pearce S."/>
            <person name="Lee S.F."/>
            <person name="McElroy K."/>
            <person name="Stocker A."/>
            <person name="Shirriffs J."/>
            <person name="Cockerell F."/>
            <person name="Coppin C."/>
            <person name="Sgro C.M."/>
            <person name="Karger A."/>
            <person name="Cain J.W."/>
            <person name="Weber J.A."/>
            <person name="Santpere G."/>
            <person name="Kirschner M.W."/>
            <person name="Hoffmann A.A."/>
            <person name="Oakeshott J.G."/>
            <person name="Zhang G."/>
        </authorList>
    </citation>
    <scope>NUCLEOTIDE SEQUENCE</scope>
    <source>
        <strain evidence="4">BGI-SZ-2011g</strain>
    </source>
</reference>
<gene>
    <name evidence="4" type="ORF">KR093_004937</name>
</gene>
<evidence type="ECO:0000313" key="5">
    <source>
        <dbReference type="Proteomes" id="UP001200034"/>
    </source>
</evidence>
<dbReference type="InterPro" id="IPR011234">
    <property type="entry name" value="Fumarylacetoacetase-like_C"/>
</dbReference>
<dbReference type="InterPro" id="IPR051121">
    <property type="entry name" value="FAH"/>
</dbReference>
<dbReference type="InterPro" id="IPR036663">
    <property type="entry name" value="Fumarylacetoacetase_C_sf"/>
</dbReference>